<feature type="region of interest" description="Disordered" evidence="1">
    <location>
        <begin position="979"/>
        <end position="998"/>
    </location>
</feature>
<feature type="compositionally biased region" description="Polar residues" evidence="1">
    <location>
        <begin position="260"/>
        <end position="280"/>
    </location>
</feature>
<dbReference type="PANTHER" id="PTHR12357">
    <property type="entry name" value="YTH YT521-B HOMOLOGY DOMAIN-CONTAINING"/>
    <property type="match status" value="1"/>
</dbReference>
<gene>
    <name evidence="3" type="ORF">BQ2448_7623</name>
</gene>
<dbReference type="AlphaFoldDB" id="A0A238FRW1"/>
<proteinExistence type="predicted"/>
<evidence type="ECO:0000259" key="2">
    <source>
        <dbReference type="PROSITE" id="PS50882"/>
    </source>
</evidence>
<dbReference type="GO" id="GO:0000398">
    <property type="term" value="P:mRNA splicing, via spliceosome"/>
    <property type="evidence" value="ECO:0007669"/>
    <property type="project" value="TreeGrafter"/>
</dbReference>
<feature type="compositionally biased region" description="Low complexity" evidence="1">
    <location>
        <begin position="834"/>
        <end position="869"/>
    </location>
</feature>
<dbReference type="GO" id="GO:0003729">
    <property type="term" value="F:mRNA binding"/>
    <property type="evidence" value="ECO:0007669"/>
    <property type="project" value="TreeGrafter"/>
</dbReference>
<evidence type="ECO:0000313" key="3">
    <source>
        <dbReference type="EMBL" id="SCV74594.1"/>
    </source>
</evidence>
<dbReference type="Gene3D" id="3.30.70.330">
    <property type="match status" value="1"/>
</dbReference>
<feature type="compositionally biased region" description="Basic and acidic residues" evidence="1">
    <location>
        <begin position="214"/>
        <end position="232"/>
    </location>
</feature>
<dbReference type="STRING" id="269621.A0A238FRW1"/>
<organism evidence="3 4">
    <name type="scientific">Microbotryum intermedium</name>
    <dbReference type="NCBI Taxonomy" id="269621"/>
    <lineage>
        <taxon>Eukaryota</taxon>
        <taxon>Fungi</taxon>
        <taxon>Dikarya</taxon>
        <taxon>Basidiomycota</taxon>
        <taxon>Pucciniomycotina</taxon>
        <taxon>Microbotryomycetes</taxon>
        <taxon>Microbotryales</taxon>
        <taxon>Microbotryaceae</taxon>
        <taxon>Microbotryum</taxon>
    </lineage>
</organism>
<evidence type="ECO:0000256" key="1">
    <source>
        <dbReference type="SAM" id="MobiDB-lite"/>
    </source>
</evidence>
<dbReference type="Proteomes" id="UP000198372">
    <property type="component" value="Unassembled WGS sequence"/>
</dbReference>
<dbReference type="OrthoDB" id="2536942at2759"/>
<dbReference type="EMBL" id="FMSP01000023">
    <property type="protein sequence ID" value="SCV74594.1"/>
    <property type="molecule type" value="Genomic_DNA"/>
</dbReference>
<dbReference type="InterPro" id="IPR045168">
    <property type="entry name" value="YTH_prot"/>
</dbReference>
<dbReference type="CDD" id="cd21134">
    <property type="entry name" value="YTH"/>
    <property type="match status" value="2"/>
</dbReference>
<dbReference type="InterPro" id="IPR012677">
    <property type="entry name" value="Nucleotide-bd_a/b_plait_sf"/>
</dbReference>
<feature type="compositionally biased region" description="Polar residues" evidence="1">
    <location>
        <begin position="233"/>
        <end position="247"/>
    </location>
</feature>
<reference evidence="4" key="1">
    <citation type="submission" date="2016-09" db="EMBL/GenBank/DDBJ databases">
        <authorList>
            <person name="Jeantristanb JTB J.-T."/>
            <person name="Ricardo R."/>
        </authorList>
    </citation>
    <scope>NUCLEOTIDE SEQUENCE [LARGE SCALE GENOMIC DNA]</scope>
</reference>
<keyword evidence="4" id="KW-1185">Reference proteome</keyword>
<dbReference type="Pfam" id="PF04146">
    <property type="entry name" value="YTH"/>
    <property type="match status" value="2"/>
</dbReference>
<name>A0A238FRW1_9BASI</name>
<protein>
    <submittedName>
        <fullName evidence="3">BQ2448_7623 protein</fullName>
    </submittedName>
</protein>
<feature type="compositionally biased region" description="Polar residues" evidence="1">
    <location>
        <begin position="125"/>
        <end position="165"/>
    </location>
</feature>
<feature type="region of interest" description="Disordered" evidence="1">
    <location>
        <begin position="1"/>
        <end position="280"/>
    </location>
</feature>
<dbReference type="GO" id="GO:1990247">
    <property type="term" value="F:N6-methyladenosine-containing RNA reader activity"/>
    <property type="evidence" value="ECO:0007669"/>
    <property type="project" value="TreeGrafter"/>
</dbReference>
<dbReference type="PROSITE" id="PS50882">
    <property type="entry name" value="YTH"/>
    <property type="match status" value="1"/>
</dbReference>
<dbReference type="GO" id="GO:0005654">
    <property type="term" value="C:nucleoplasm"/>
    <property type="evidence" value="ECO:0007669"/>
    <property type="project" value="TreeGrafter"/>
</dbReference>
<sequence>MTGADTANKADSTGSAAVITRRGPSKSDPPPPSTQAVAITPPKATSAPTPLCHSPADKAATSAAAAHEIAPTSGPSPTSSNSTGGKRQSPSSERARGHQQQQIYKQQRSKAAPSNSRDRSKHKGQSISLQSSPTGQAGSEVRTTPSSGRSYSTKSLVITTSASRHPSSRDDSPMTSNPMSRGQSDVSRSSPATTAIDPSSASPNDSQSYPVPGMREDDRHAIMHSGYPERPHASTSRSFATPTSPQMMSYAAPQGYRQHASMSPESPHPSQMHSSGQPTYVLDSSGQYRLLSLDQSGQPWSPVYPPTQYHVQYVSQYPSTSPIMTSHAQMYSPIGTSAPFMYPSSSDRKHSFSEHYSGMTFARPSERRSPMSEGLGMFSQAQYPGLDRRPSNAFSDGLSYGHDNRSYHSMEMPSSPPYATSGQPAMTGYPYSLPQQHFFHQQQFGAQRHGPQHQQQQIKMQLQQHHPSRQYHTHNMSAPLSPTMTYSGEYEHPSVPAYASDYPSPYISGQPQVYVPPNEIARGQLAQSRLHDAIYSRDTKYSSRSPAATTAPVGAHGGLAMPKPPAHSPHALWVGNVPADATHAELWRFFAGRPPPASSPSSSSNASAVEGGVDLRSNGIESIHLIARSNCAFVNYASDVHLQHAIAVSNGIPLRPHDPRAKDLVCRVRKKEDDAKSGVGAQRIGGMHHAFVAARKHEEAREAKEAPAFALEAPTGKGDQDDDGRVRPSGETRVASISSVGGNSISSTSTSSSYLARHFKKRYFILKSHDENDLRLSVERGLWATQSHNEPILHQAFNTATDVFLIFSANKSGCFFGYARMTSGISNDPKTRVSWSSREPSPSSKDSQDSSLHSSGSKDSLNSNGSKGSRASMIPRSSAILEENEENDDPTEETEEAEEVLNESHSHPSEGSNGAGTKTLPVLFSPSENRWLDRSPLSLDPAGGPTSESAPATLAPETKEAFVAGSTTLDPNQLRLPGLAIENEPEPGSEGKARSAPVRTHRAVLEQQLLGGSDAPSKLGADGVRRKDMVITPMEKSARLEKLEASLPPIETIEAALPEPHEDSLGWGRSFSVKWIKVYVHGRIESTSHLFLILLPPLFFHSARLPFSRCKHIRNEFNGNREIKISRDGTEVEPSAGAALLEEFDVE</sequence>
<accession>A0A238FRW1</accession>
<dbReference type="InterPro" id="IPR007275">
    <property type="entry name" value="YTH_domain"/>
</dbReference>
<feature type="compositionally biased region" description="Polar residues" evidence="1">
    <location>
        <begin position="173"/>
        <end position="209"/>
    </location>
</feature>
<dbReference type="SUPFAM" id="SSF54928">
    <property type="entry name" value="RNA-binding domain, RBD"/>
    <property type="match status" value="1"/>
</dbReference>
<feature type="region of interest" description="Disordered" evidence="1">
    <location>
        <begin position="827"/>
        <end position="957"/>
    </location>
</feature>
<dbReference type="PANTHER" id="PTHR12357:SF3">
    <property type="entry name" value="YTH DOMAIN-CONTAINING PROTEIN 1"/>
    <property type="match status" value="1"/>
</dbReference>
<dbReference type="GO" id="GO:0000381">
    <property type="term" value="P:regulation of alternative mRNA splicing, via spliceosome"/>
    <property type="evidence" value="ECO:0007669"/>
    <property type="project" value="TreeGrafter"/>
</dbReference>
<dbReference type="Gene3D" id="3.10.590.10">
    <property type="entry name" value="ph1033 like domains"/>
    <property type="match status" value="2"/>
</dbReference>
<dbReference type="InterPro" id="IPR035979">
    <property type="entry name" value="RBD_domain_sf"/>
</dbReference>
<feature type="compositionally biased region" description="Low complexity" evidence="1">
    <location>
        <begin position="57"/>
        <end position="85"/>
    </location>
</feature>
<feature type="compositionally biased region" description="Acidic residues" evidence="1">
    <location>
        <begin position="882"/>
        <end position="901"/>
    </location>
</feature>
<feature type="domain" description="YTH" evidence="2">
    <location>
        <begin position="761"/>
        <end position="912"/>
    </location>
</feature>
<evidence type="ECO:0000313" key="4">
    <source>
        <dbReference type="Proteomes" id="UP000198372"/>
    </source>
</evidence>